<dbReference type="Proteomes" id="UP001380953">
    <property type="component" value="Unassembled WGS sequence"/>
</dbReference>
<gene>
    <name evidence="1" type="ORF">WKI47_06025</name>
</gene>
<comment type="caution">
    <text evidence="1">The sequence shown here is derived from an EMBL/GenBank/DDBJ whole genome shotgun (WGS) entry which is preliminary data.</text>
</comment>
<organism evidence="1 2">
    <name type="scientific">Saccharibacillus sacchari</name>
    <dbReference type="NCBI Taxonomy" id="456493"/>
    <lineage>
        <taxon>Bacteria</taxon>
        <taxon>Bacillati</taxon>
        <taxon>Bacillota</taxon>
        <taxon>Bacilli</taxon>
        <taxon>Bacillales</taxon>
        <taxon>Paenibacillaceae</taxon>
        <taxon>Saccharibacillus</taxon>
    </lineage>
</organism>
<evidence type="ECO:0000313" key="2">
    <source>
        <dbReference type="Proteomes" id="UP001380953"/>
    </source>
</evidence>
<keyword evidence="2" id="KW-1185">Reference proteome</keyword>
<sequence>MLRVLLIIGVAVLSVCGGLLFLSLFVTLLLTTGRGFIVFHGPPKWQTILFMLLTLLPFIAAVYFLNRKNDHVLINAILLPFISSFILGFIWEVS</sequence>
<protein>
    <submittedName>
        <fullName evidence="1">Uncharacterized protein</fullName>
    </submittedName>
</protein>
<dbReference type="EMBL" id="JBBKAR010000018">
    <property type="protein sequence ID" value="MEJ8303473.1"/>
    <property type="molecule type" value="Genomic_DNA"/>
</dbReference>
<accession>A0ACC6P972</accession>
<name>A0ACC6P972_9BACL</name>
<reference evidence="1" key="1">
    <citation type="submission" date="2024-03" db="EMBL/GenBank/DDBJ databases">
        <title>Whole genome sequecning of epiphytes from Marcgravia umbellata leaves.</title>
        <authorList>
            <person name="Kumar G."/>
            <person name="Savka M.A."/>
        </authorList>
    </citation>
    <scope>NUCLEOTIDE SEQUENCE</scope>
    <source>
        <strain evidence="1">RIT_BL5</strain>
    </source>
</reference>
<proteinExistence type="predicted"/>
<evidence type="ECO:0000313" key="1">
    <source>
        <dbReference type="EMBL" id="MEJ8303473.1"/>
    </source>
</evidence>